<organism evidence="3 4">
    <name type="scientific">Lophiostoma macrostomum CBS 122681</name>
    <dbReference type="NCBI Taxonomy" id="1314788"/>
    <lineage>
        <taxon>Eukaryota</taxon>
        <taxon>Fungi</taxon>
        <taxon>Dikarya</taxon>
        <taxon>Ascomycota</taxon>
        <taxon>Pezizomycotina</taxon>
        <taxon>Dothideomycetes</taxon>
        <taxon>Pleosporomycetidae</taxon>
        <taxon>Pleosporales</taxon>
        <taxon>Lophiostomataceae</taxon>
        <taxon>Lophiostoma</taxon>
    </lineage>
</organism>
<sequence>MSGDYLEYEPDRHRSLSPLLAIKPRSTPSPERPPYEYLGGSLPPNVSCFPPKRRREPNRRKVKLAPAIGQANFVLCKLLDPNRPDIAQQAREIELRADTDDDSDMEDEDMDSRSQTVEATPASSDLANARPPQTEVANVDLQATAQKALITSQGTAPPPSTKQQSNDHRDSVVEIDGQHRSGYDSERRASHAASTSALTNGTIPSVNGADSKESEGAFQVGSRSPNLTAKRNANGYDQQESLATSPNLAQLTIPPSKGSPSQKLAAFQPPPSPSLREGPAASPNQERKLPSFRHFSELADSARTEQQDPSRANGYPHRQSISSSTQSPTSAARQLSISSSRSPGSVYPASSPISAASETASRDIFLRSGQSGLTFLSTRRPSQASESGPYSATIHSASTTESYQSSDGLSPGTLVTPIEGRARHQSIDGALRILPPPNGPHIQHIPPHGAGGFKCDHPGCTALPFQTQYLLNSHANVHSQSRPHYCPVANCPRGEGGKGFKRKNEMIRHGLVHQSPGYVCPFCPDREHKYPRPDNLQRHVRVHHVDKDKDDAQLREVLAQRPEGGSRGRRRRVGS</sequence>
<dbReference type="Gene3D" id="3.30.160.60">
    <property type="entry name" value="Classic Zinc Finger"/>
    <property type="match status" value="1"/>
</dbReference>
<dbReference type="GO" id="GO:0006357">
    <property type="term" value="P:regulation of transcription by RNA polymerase II"/>
    <property type="evidence" value="ECO:0007669"/>
    <property type="project" value="TreeGrafter"/>
</dbReference>
<feature type="domain" description="C2H2-type" evidence="2">
    <location>
        <begin position="453"/>
        <end position="478"/>
    </location>
</feature>
<feature type="domain" description="C2H2-type" evidence="2">
    <location>
        <begin position="484"/>
        <end position="513"/>
    </location>
</feature>
<proteinExistence type="predicted"/>
<feature type="compositionally biased region" description="Polar residues" evidence="1">
    <location>
        <begin position="113"/>
        <end position="126"/>
    </location>
</feature>
<dbReference type="EMBL" id="MU004314">
    <property type="protein sequence ID" value="KAF2658570.1"/>
    <property type="molecule type" value="Genomic_DNA"/>
</dbReference>
<evidence type="ECO:0000259" key="2">
    <source>
        <dbReference type="SMART" id="SM00355"/>
    </source>
</evidence>
<feature type="compositionally biased region" description="Basic and acidic residues" evidence="1">
    <location>
        <begin position="165"/>
        <end position="189"/>
    </location>
</feature>
<dbReference type="GO" id="GO:0005634">
    <property type="term" value="C:nucleus"/>
    <property type="evidence" value="ECO:0007669"/>
    <property type="project" value="TreeGrafter"/>
</dbReference>
<feature type="region of interest" description="Disordered" evidence="1">
    <location>
        <begin position="94"/>
        <end position="358"/>
    </location>
</feature>
<dbReference type="PANTHER" id="PTHR46179">
    <property type="entry name" value="ZINC FINGER PROTEIN"/>
    <property type="match status" value="1"/>
</dbReference>
<feature type="region of interest" description="Disordered" evidence="1">
    <location>
        <begin position="1"/>
        <end position="59"/>
    </location>
</feature>
<dbReference type="SUPFAM" id="SSF57667">
    <property type="entry name" value="beta-beta-alpha zinc fingers"/>
    <property type="match status" value="1"/>
</dbReference>
<feature type="compositionally biased region" description="Polar residues" evidence="1">
    <location>
        <begin position="221"/>
        <end position="250"/>
    </location>
</feature>
<dbReference type="SMART" id="SM00355">
    <property type="entry name" value="ZnF_C2H2"/>
    <property type="match status" value="3"/>
</dbReference>
<dbReference type="InterPro" id="IPR051061">
    <property type="entry name" value="Zinc_finger_trans_reg"/>
</dbReference>
<feature type="compositionally biased region" description="Acidic residues" evidence="1">
    <location>
        <begin position="99"/>
        <end position="110"/>
    </location>
</feature>
<dbReference type="InterPro" id="IPR036236">
    <property type="entry name" value="Znf_C2H2_sf"/>
</dbReference>
<feature type="compositionally biased region" description="Low complexity" evidence="1">
    <location>
        <begin position="319"/>
        <end position="330"/>
    </location>
</feature>
<feature type="compositionally biased region" description="Polar residues" evidence="1">
    <location>
        <begin position="376"/>
        <end position="408"/>
    </location>
</feature>
<feature type="compositionally biased region" description="Polar residues" evidence="1">
    <location>
        <begin position="141"/>
        <end position="155"/>
    </location>
</feature>
<gene>
    <name evidence="3" type="ORF">K491DRAFT_592839</name>
</gene>
<dbReference type="Proteomes" id="UP000799324">
    <property type="component" value="Unassembled WGS sequence"/>
</dbReference>
<feature type="region of interest" description="Disordered" evidence="1">
    <location>
        <begin position="376"/>
        <end position="416"/>
    </location>
</feature>
<feature type="compositionally biased region" description="Polar residues" evidence="1">
    <location>
        <begin position="192"/>
        <end position="205"/>
    </location>
</feature>
<protein>
    <recommendedName>
        <fullName evidence="2">C2H2-type domain-containing protein</fullName>
    </recommendedName>
</protein>
<feature type="compositionally biased region" description="Polar residues" evidence="1">
    <location>
        <begin position="331"/>
        <end position="343"/>
    </location>
</feature>
<dbReference type="InterPro" id="IPR013087">
    <property type="entry name" value="Znf_C2H2_type"/>
</dbReference>
<dbReference type="PANTHER" id="PTHR46179:SF19">
    <property type="entry name" value="C2H2 FINGER DOMAIN TRANSCRIPTION FACTOR (EUROFUNG)-RELATED"/>
    <property type="match status" value="1"/>
</dbReference>
<keyword evidence="4" id="KW-1185">Reference proteome</keyword>
<evidence type="ECO:0000313" key="4">
    <source>
        <dbReference type="Proteomes" id="UP000799324"/>
    </source>
</evidence>
<dbReference type="OrthoDB" id="6077919at2759"/>
<name>A0A6A6TFA5_9PLEO</name>
<accession>A0A6A6TFA5</accession>
<evidence type="ECO:0000256" key="1">
    <source>
        <dbReference type="SAM" id="MobiDB-lite"/>
    </source>
</evidence>
<reference evidence="3" key="1">
    <citation type="journal article" date="2020" name="Stud. Mycol.">
        <title>101 Dothideomycetes genomes: a test case for predicting lifestyles and emergence of pathogens.</title>
        <authorList>
            <person name="Haridas S."/>
            <person name="Albert R."/>
            <person name="Binder M."/>
            <person name="Bloem J."/>
            <person name="Labutti K."/>
            <person name="Salamov A."/>
            <person name="Andreopoulos B."/>
            <person name="Baker S."/>
            <person name="Barry K."/>
            <person name="Bills G."/>
            <person name="Bluhm B."/>
            <person name="Cannon C."/>
            <person name="Castanera R."/>
            <person name="Culley D."/>
            <person name="Daum C."/>
            <person name="Ezra D."/>
            <person name="Gonzalez J."/>
            <person name="Henrissat B."/>
            <person name="Kuo A."/>
            <person name="Liang C."/>
            <person name="Lipzen A."/>
            <person name="Lutzoni F."/>
            <person name="Magnuson J."/>
            <person name="Mondo S."/>
            <person name="Nolan M."/>
            <person name="Ohm R."/>
            <person name="Pangilinan J."/>
            <person name="Park H.-J."/>
            <person name="Ramirez L."/>
            <person name="Alfaro M."/>
            <person name="Sun H."/>
            <person name="Tritt A."/>
            <person name="Yoshinaga Y."/>
            <person name="Zwiers L.-H."/>
            <person name="Turgeon B."/>
            <person name="Goodwin S."/>
            <person name="Spatafora J."/>
            <person name="Crous P."/>
            <person name="Grigoriev I."/>
        </authorList>
    </citation>
    <scope>NUCLEOTIDE SEQUENCE</scope>
    <source>
        <strain evidence="3">CBS 122681</strain>
    </source>
</reference>
<feature type="domain" description="C2H2-type" evidence="2">
    <location>
        <begin position="518"/>
        <end position="543"/>
    </location>
</feature>
<feature type="compositionally biased region" description="Basic and acidic residues" evidence="1">
    <location>
        <begin position="285"/>
        <end position="308"/>
    </location>
</feature>
<evidence type="ECO:0000313" key="3">
    <source>
        <dbReference type="EMBL" id="KAF2658570.1"/>
    </source>
</evidence>
<dbReference type="AlphaFoldDB" id="A0A6A6TFA5"/>